<accession>A0A7Y9IRM5</accession>
<dbReference type="SMART" id="SM01092">
    <property type="entry name" value="CO_deh_flav_C"/>
    <property type="match status" value="1"/>
</dbReference>
<dbReference type="GO" id="GO:0043885">
    <property type="term" value="F:anaerobic carbon-monoxide dehydrogenase activity"/>
    <property type="evidence" value="ECO:0007669"/>
    <property type="project" value="UniProtKB-EC"/>
</dbReference>
<dbReference type="RefSeq" id="WP_179584120.1">
    <property type="nucleotide sequence ID" value="NZ_JACBYR010000001.1"/>
</dbReference>
<evidence type="ECO:0000256" key="1">
    <source>
        <dbReference type="ARBA" id="ARBA00022630"/>
    </source>
</evidence>
<dbReference type="PROSITE" id="PS51387">
    <property type="entry name" value="FAD_PCMH"/>
    <property type="match status" value="1"/>
</dbReference>
<feature type="domain" description="FAD-binding PCMH-type" evidence="4">
    <location>
        <begin position="1"/>
        <end position="178"/>
    </location>
</feature>
<dbReference type="Gene3D" id="3.30.390.50">
    <property type="entry name" value="CO dehydrogenase flavoprotein, C-terminal domain"/>
    <property type="match status" value="1"/>
</dbReference>
<dbReference type="SUPFAM" id="SSF55447">
    <property type="entry name" value="CO dehydrogenase flavoprotein C-terminal domain-like"/>
    <property type="match status" value="1"/>
</dbReference>
<protein>
    <submittedName>
        <fullName evidence="5">Carbon-monoxide dehydrogenase medium subunit</fullName>
        <ecNumber evidence="5">1.2.7.4</ecNumber>
    </submittedName>
</protein>
<reference evidence="5 6" key="1">
    <citation type="submission" date="2020-07" db="EMBL/GenBank/DDBJ databases">
        <title>Genomic Encyclopedia of Type Strains, Phase IV (KMG-V): Genome sequencing to study the core and pangenomes of soil and plant-associated prokaryotes.</title>
        <authorList>
            <person name="Whitman W."/>
        </authorList>
    </citation>
    <scope>NUCLEOTIDE SEQUENCE [LARGE SCALE GENOMIC DNA]</scope>
    <source>
        <strain evidence="5 6">SAS40</strain>
    </source>
</reference>
<name>A0A7Y9IRM5_9BURK</name>
<evidence type="ECO:0000256" key="3">
    <source>
        <dbReference type="ARBA" id="ARBA00023002"/>
    </source>
</evidence>
<dbReference type="Gene3D" id="3.30.465.10">
    <property type="match status" value="1"/>
</dbReference>
<dbReference type="AlphaFoldDB" id="A0A7Y9IRM5"/>
<dbReference type="GO" id="GO:0071949">
    <property type="term" value="F:FAD binding"/>
    <property type="evidence" value="ECO:0007669"/>
    <property type="project" value="InterPro"/>
</dbReference>
<dbReference type="EC" id="1.2.7.4" evidence="5"/>
<proteinExistence type="predicted"/>
<dbReference type="SUPFAM" id="SSF56176">
    <property type="entry name" value="FAD-binding/transporter-associated domain-like"/>
    <property type="match status" value="1"/>
</dbReference>
<dbReference type="InterPro" id="IPR002346">
    <property type="entry name" value="Mopterin_DH_FAD-bd"/>
</dbReference>
<dbReference type="InterPro" id="IPR016167">
    <property type="entry name" value="FAD-bd_PCMH_sub1"/>
</dbReference>
<organism evidence="5 6">
    <name type="scientific">Pigmentiphaga litoralis</name>
    <dbReference type="NCBI Taxonomy" id="516702"/>
    <lineage>
        <taxon>Bacteria</taxon>
        <taxon>Pseudomonadati</taxon>
        <taxon>Pseudomonadota</taxon>
        <taxon>Betaproteobacteria</taxon>
        <taxon>Burkholderiales</taxon>
        <taxon>Alcaligenaceae</taxon>
        <taxon>Pigmentiphaga</taxon>
    </lineage>
</organism>
<dbReference type="InterPro" id="IPR005107">
    <property type="entry name" value="CO_DH_flav_C"/>
</dbReference>
<dbReference type="InterPro" id="IPR036318">
    <property type="entry name" value="FAD-bd_PCMH-like_sf"/>
</dbReference>
<dbReference type="Proteomes" id="UP000542125">
    <property type="component" value="Unassembled WGS sequence"/>
</dbReference>
<keyword evidence="1" id="KW-0285">Flavoprotein</keyword>
<gene>
    <name evidence="5" type="ORF">FHW18_001086</name>
</gene>
<dbReference type="Gene3D" id="3.30.43.10">
    <property type="entry name" value="Uridine Diphospho-n-acetylenolpyruvylglucosamine Reductase, domain 2"/>
    <property type="match status" value="1"/>
</dbReference>
<dbReference type="InterPro" id="IPR016166">
    <property type="entry name" value="FAD-bd_PCMH"/>
</dbReference>
<dbReference type="PANTHER" id="PTHR42659">
    <property type="entry name" value="XANTHINE DEHYDROGENASE SUBUNIT C-RELATED"/>
    <property type="match status" value="1"/>
</dbReference>
<comment type="caution">
    <text evidence="5">The sequence shown here is derived from an EMBL/GenBank/DDBJ whole genome shotgun (WGS) entry which is preliminary data.</text>
</comment>
<dbReference type="Pfam" id="PF03450">
    <property type="entry name" value="CO_deh_flav_C"/>
    <property type="match status" value="1"/>
</dbReference>
<dbReference type="InterPro" id="IPR051312">
    <property type="entry name" value="Diverse_Substr_Oxidored"/>
</dbReference>
<keyword evidence="3 5" id="KW-0560">Oxidoreductase</keyword>
<evidence type="ECO:0000256" key="2">
    <source>
        <dbReference type="ARBA" id="ARBA00022827"/>
    </source>
</evidence>
<dbReference type="PANTHER" id="PTHR42659:SF2">
    <property type="entry name" value="XANTHINE DEHYDROGENASE SUBUNIT C-RELATED"/>
    <property type="match status" value="1"/>
</dbReference>
<dbReference type="InterPro" id="IPR036683">
    <property type="entry name" value="CO_DH_flav_C_dom_sf"/>
</dbReference>
<keyword evidence="2" id="KW-0274">FAD</keyword>
<evidence type="ECO:0000259" key="4">
    <source>
        <dbReference type="PROSITE" id="PS51387"/>
    </source>
</evidence>
<sequence length="288" mass="30566">MKPSPFAYHEPETLEDALQLLASVADDDGRILAGGQTLVPAMALRLARPSHLVDINRIDALRRLEVDGDVLHIGACVRHIALATPVEPGPLGLLLSQVVRHIAHLPIRTRGTFCGSLANADGASEWCLVVNTLDAVLVAHSTRGRREIPASAFFLGYMTTALEADEILTTALLPRLPAATRFGFDEIARRAGDFAQAMCLAVFELEDGKMRRVRIGVGGVSGTTVRAAQAEAACEGQAPDPALFDHAAQLAGAAIDPVDASEEACDYRRALARTVVARALAQAAGLNR</sequence>
<keyword evidence="6" id="KW-1185">Reference proteome</keyword>
<dbReference type="InterPro" id="IPR016169">
    <property type="entry name" value="FAD-bd_PCMH_sub2"/>
</dbReference>
<dbReference type="EMBL" id="JACBYR010000001">
    <property type="protein sequence ID" value="NYE81815.1"/>
    <property type="molecule type" value="Genomic_DNA"/>
</dbReference>
<evidence type="ECO:0000313" key="5">
    <source>
        <dbReference type="EMBL" id="NYE81815.1"/>
    </source>
</evidence>
<evidence type="ECO:0000313" key="6">
    <source>
        <dbReference type="Proteomes" id="UP000542125"/>
    </source>
</evidence>
<dbReference type="Pfam" id="PF00941">
    <property type="entry name" value="FAD_binding_5"/>
    <property type="match status" value="1"/>
</dbReference>